<evidence type="ECO:0000313" key="4">
    <source>
        <dbReference type="Proteomes" id="UP000694920"/>
    </source>
</evidence>
<sequence>MSDLMKFLILSCLLVFLSTTRVARADAAAPKCPVNTTFRCGTRCPELCHVIGHELFKCPDGCVWGCFCNKGYIREFRGGRCIRENDCIR</sequence>
<dbReference type="SUPFAM" id="SSF57567">
    <property type="entry name" value="Serine protease inhibitors"/>
    <property type="match status" value="1"/>
</dbReference>
<keyword evidence="2" id="KW-0732">Signal</keyword>
<dbReference type="Gene3D" id="2.10.25.10">
    <property type="entry name" value="Laminin"/>
    <property type="match status" value="1"/>
</dbReference>
<reference evidence="5" key="1">
    <citation type="submission" date="2025-08" db="UniProtKB">
        <authorList>
            <consortium name="RefSeq"/>
        </authorList>
    </citation>
    <scope>IDENTIFICATION</scope>
</reference>
<keyword evidence="4" id="KW-1185">Reference proteome</keyword>
<evidence type="ECO:0000256" key="1">
    <source>
        <dbReference type="ARBA" id="ARBA00007611"/>
    </source>
</evidence>
<feature type="signal peptide" evidence="2">
    <location>
        <begin position="1"/>
        <end position="25"/>
    </location>
</feature>
<organism evidence="4 5">
    <name type="scientific">Cephus cinctus</name>
    <name type="common">Wheat stem sawfly</name>
    <dbReference type="NCBI Taxonomy" id="211228"/>
    <lineage>
        <taxon>Eukaryota</taxon>
        <taxon>Metazoa</taxon>
        <taxon>Ecdysozoa</taxon>
        <taxon>Arthropoda</taxon>
        <taxon>Hexapoda</taxon>
        <taxon>Insecta</taxon>
        <taxon>Pterygota</taxon>
        <taxon>Neoptera</taxon>
        <taxon>Endopterygota</taxon>
        <taxon>Hymenoptera</taxon>
        <taxon>Cephoidea</taxon>
        <taxon>Cephidae</taxon>
        <taxon>Cephus</taxon>
    </lineage>
</organism>
<comment type="similarity">
    <text evidence="1">Belongs to the serine protease inhibitor-like (TIL domain-containing) family.</text>
</comment>
<dbReference type="RefSeq" id="XP_015596139.1">
    <property type="nucleotide sequence ID" value="XM_015740653.2"/>
</dbReference>
<evidence type="ECO:0000259" key="3">
    <source>
        <dbReference type="Pfam" id="PF01826"/>
    </source>
</evidence>
<dbReference type="InterPro" id="IPR002919">
    <property type="entry name" value="TIL_dom"/>
</dbReference>
<feature type="chain" id="PRO_5042473897" evidence="2">
    <location>
        <begin position="26"/>
        <end position="89"/>
    </location>
</feature>
<evidence type="ECO:0000256" key="2">
    <source>
        <dbReference type="SAM" id="SignalP"/>
    </source>
</evidence>
<name>A0AAJ7FKD1_CEPCN</name>
<accession>A0AAJ7FKD1</accession>
<gene>
    <name evidence="5" type="primary">LOC107268168</name>
</gene>
<proteinExistence type="inferred from homology"/>
<dbReference type="KEGG" id="ccin:107268168"/>
<evidence type="ECO:0000313" key="5">
    <source>
        <dbReference type="RefSeq" id="XP_015596139.1"/>
    </source>
</evidence>
<dbReference type="Pfam" id="PF01826">
    <property type="entry name" value="TIL"/>
    <property type="match status" value="1"/>
</dbReference>
<dbReference type="CDD" id="cd19941">
    <property type="entry name" value="TIL"/>
    <property type="match status" value="1"/>
</dbReference>
<feature type="domain" description="TIL" evidence="3">
    <location>
        <begin position="32"/>
        <end position="87"/>
    </location>
</feature>
<protein>
    <submittedName>
        <fullName evidence="5">Venom peptide SjAPI-2</fullName>
    </submittedName>
</protein>
<dbReference type="InterPro" id="IPR036084">
    <property type="entry name" value="Ser_inhib-like_sf"/>
</dbReference>
<dbReference type="AlphaFoldDB" id="A0AAJ7FKD1"/>
<dbReference type="GeneID" id="107268168"/>
<dbReference type="Proteomes" id="UP000694920">
    <property type="component" value="Unplaced"/>
</dbReference>